<dbReference type="InterPro" id="IPR027417">
    <property type="entry name" value="P-loop_NTPase"/>
</dbReference>
<evidence type="ECO:0000313" key="3">
    <source>
        <dbReference type="EMBL" id="TPX17469.1"/>
    </source>
</evidence>
<feature type="domain" description="Nucleoside phosphorylase" evidence="2">
    <location>
        <begin position="22"/>
        <end position="304"/>
    </location>
</feature>
<dbReference type="InParanoid" id="A0A507BJ60"/>
<dbReference type="SUPFAM" id="SSF52540">
    <property type="entry name" value="P-loop containing nucleoside triphosphate hydrolases"/>
    <property type="match status" value="1"/>
</dbReference>
<dbReference type="Proteomes" id="UP000319257">
    <property type="component" value="Unassembled WGS sequence"/>
</dbReference>
<evidence type="ECO:0000313" key="4">
    <source>
        <dbReference type="Proteomes" id="UP000319257"/>
    </source>
</evidence>
<accession>A0A507BJ60</accession>
<dbReference type="EMBL" id="SKBQ01000013">
    <property type="protein sequence ID" value="TPX17469.1"/>
    <property type="molecule type" value="Genomic_DNA"/>
</dbReference>
<name>A0A507BJ60_9PEZI</name>
<evidence type="ECO:0000259" key="2">
    <source>
        <dbReference type="Pfam" id="PF01048"/>
    </source>
</evidence>
<evidence type="ECO:0000259" key="1">
    <source>
        <dbReference type="Pfam" id="PF00931"/>
    </source>
</evidence>
<dbReference type="RefSeq" id="XP_030999180.1">
    <property type="nucleotide sequence ID" value="XM_031137377.1"/>
</dbReference>
<dbReference type="Gene3D" id="3.40.50.1580">
    <property type="entry name" value="Nucleoside phosphorylase domain"/>
    <property type="match status" value="1"/>
</dbReference>
<reference evidence="3 4" key="1">
    <citation type="submission" date="2019-06" db="EMBL/GenBank/DDBJ databases">
        <title>Draft genome sequence of the filamentous fungus Phialemoniopsis curvata isolated from diesel fuel.</title>
        <authorList>
            <person name="Varaljay V.A."/>
            <person name="Lyon W.J."/>
            <person name="Crouch A.L."/>
            <person name="Drake C.E."/>
            <person name="Hollomon J.M."/>
            <person name="Nadeau L.J."/>
            <person name="Nunn H.S."/>
            <person name="Stevenson B.S."/>
            <person name="Bojanowski C.L."/>
            <person name="Crookes-Goodson W.J."/>
        </authorList>
    </citation>
    <scope>NUCLEOTIDE SEQUENCE [LARGE SCALE GENOMIC DNA]</scope>
    <source>
        <strain evidence="3 4">D216</strain>
    </source>
</reference>
<comment type="caution">
    <text evidence="3">The sequence shown here is derived from an EMBL/GenBank/DDBJ whole genome shotgun (WGS) entry which is preliminary data.</text>
</comment>
<dbReference type="GO" id="GO:0009116">
    <property type="term" value="P:nucleoside metabolic process"/>
    <property type="evidence" value="ECO:0007669"/>
    <property type="project" value="InterPro"/>
</dbReference>
<protein>
    <submittedName>
        <fullName evidence="3">Uncharacterized protein</fullName>
    </submittedName>
</protein>
<dbReference type="GeneID" id="41970559"/>
<dbReference type="InterPro" id="IPR035994">
    <property type="entry name" value="Nucleoside_phosphorylase_sf"/>
</dbReference>
<dbReference type="PANTHER" id="PTHR46082">
    <property type="entry name" value="ATP/GTP-BINDING PROTEIN-RELATED"/>
    <property type="match status" value="1"/>
</dbReference>
<dbReference type="GO" id="GO:0043531">
    <property type="term" value="F:ADP binding"/>
    <property type="evidence" value="ECO:0007669"/>
    <property type="project" value="InterPro"/>
</dbReference>
<dbReference type="Gene3D" id="3.40.50.300">
    <property type="entry name" value="P-loop containing nucleotide triphosphate hydrolases"/>
    <property type="match status" value="1"/>
</dbReference>
<dbReference type="InterPro" id="IPR002182">
    <property type="entry name" value="NB-ARC"/>
</dbReference>
<organism evidence="3 4">
    <name type="scientific">Thyridium curvatum</name>
    <dbReference type="NCBI Taxonomy" id="1093900"/>
    <lineage>
        <taxon>Eukaryota</taxon>
        <taxon>Fungi</taxon>
        <taxon>Dikarya</taxon>
        <taxon>Ascomycota</taxon>
        <taxon>Pezizomycotina</taxon>
        <taxon>Sordariomycetes</taxon>
        <taxon>Sordariomycetidae</taxon>
        <taxon>Thyridiales</taxon>
        <taxon>Thyridiaceae</taxon>
        <taxon>Thyridium</taxon>
    </lineage>
</organism>
<keyword evidence="4" id="KW-1185">Reference proteome</keyword>
<gene>
    <name evidence="3" type="ORF">E0L32_003112</name>
</gene>
<sequence>MDLPSRLDQRPHRPASRNDFEIAILCALTLEADAVDHVFDHHWKKDGITYDKAPGDSNYYITGTIHRHNVVLAYMPDEGKVNGAVVATNCRLSFPNIRLALVVGVCAAVPFPRSDSTSRVDEIVLGDVIISNGVVEYDHGRMQPEGFKRKATVMDNLGRPNQEIRTFLRMLKGVRPGRELRQAMLEQLSRFKTEPKLDADYPGFENDRLFPTGYRHATDGKSCDEGGCAQPLVKRRRLQQPDVQPRVHIGLIASGDMVMKSSFHRDIIVEDEKVIAFEMESAGVWDVFPCVVIKGACDYADSHKTKGWQRYAAATAASCMKAFLGEWVPSNLQTIPAPAPSSSTVTAELSTAQPAVVTTKTVVFCVPLPVNPRFVGRTQILNELQTKLFDNDNGKIALVGLAGVGKTQIALQLAVYVRDNMQDRSVFWLSALSMPSFEQSCRLIMKQSGLKDSDSKDPKAIIQDYLSSERAGRWLLIVDNADDKSLLFGSDEVTECIKKHLPQSESGLMLFTTRSRQVASAAAQCAENIIPVLGMSDQEAREHLGKKTSSSELNRNEEATESLLQRLTNLPLAITQAAAYINENQISIATYLDLFDNTDAVQLISNHFYDDTRYKESDNAVATTLLVSFRQISETNELAARLLTFLA</sequence>
<dbReference type="Pfam" id="PF01048">
    <property type="entry name" value="PNP_UDP_1"/>
    <property type="match status" value="1"/>
</dbReference>
<dbReference type="OrthoDB" id="626167at2759"/>
<feature type="domain" description="NB-ARC" evidence="1">
    <location>
        <begin position="378"/>
        <end position="542"/>
    </location>
</feature>
<dbReference type="InterPro" id="IPR053137">
    <property type="entry name" value="NLR-like"/>
</dbReference>
<dbReference type="SUPFAM" id="SSF53167">
    <property type="entry name" value="Purine and uridine phosphorylases"/>
    <property type="match status" value="1"/>
</dbReference>
<dbReference type="InterPro" id="IPR000845">
    <property type="entry name" value="Nucleoside_phosphorylase_d"/>
</dbReference>
<dbReference type="STRING" id="1093900.A0A507BJ60"/>
<dbReference type="AlphaFoldDB" id="A0A507BJ60"/>
<dbReference type="Pfam" id="PF00931">
    <property type="entry name" value="NB-ARC"/>
    <property type="match status" value="1"/>
</dbReference>
<proteinExistence type="predicted"/>
<dbReference type="PANTHER" id="PTHR46082:SF6">
    <property type="entry name" value="AAA+ ATPASE DOMAIN-CONTAINING PROTEIN-RELATED"/>
    <property type="match status" value="1"/>
</dbReference>
<dbReference type="GO" id="GO:0003824">
    <property type="term" value="F:catalytic activity"/>
    <property type="evidence" value="ECO:0007669"/>
    <property type="project" value="InterPro"/>
</dbReference>